<dbReference type="GO" id="GO:0005886">
    <property type="term" value="C:plasma membrane"/>
    <property type="evidence" value="ECO:0007669"/>
    <property type="project" value="UniProtKB-SubCell"/>
</dbReference>
<dbReference type="PANTHER" id="PTHR33908:SF3">
    <property type="entry name" value="UNDECAPRENYL PHOSPHATE-ALPHA-4-AMINO-4-DEOXY-L-ARABINOSE ARABINOSYL TRANSFERASE"/>
    <property type="match status" value="1"/>
</dbReference>
<dbReference type="GO" id="GO:0008610">
    <property type="term" value="P:lipid biosynthetic process"/>
    <property type="evidence" value="ECO:0007669"/>
    <property type="project" value="UniProtKB-ARBA"/>
</dbReference>
<keyword evidence="3" id="KW-0328">Glycosyltransferase</keyword>
<dbReference type="EMBL" id="ADZX01000381">
    <property type="protein sequence ID" value="EFK96921.1"/>
    <property type="molecule type" value="Genomic_DNA"/>
</dbReference>
<feature type="transmembrane region" description="Helical" evidence="8">
    <location>
        <begin position="360"/>
        <end position="380"/>
    </location>
</feature>
<evidence type="ECO:0000256" key="3">
    <source>
        <dbReference type="ARBA" id="ARBA00022676"/>
    </source>
</evidence>
<dbReference type="AlphaFoldDB" id="D9PHP5"/>
<evidence type="ECO:0000256" key="4">
    <source>
        <dbReference type="ARBA" id="ARBA00022679"/>
    </source>
</evidence>
<feature type="transmembrane region" description="Helical" evidence="8">
    <location>
        <begin position="171"/>
        <end position="198"/>
    </location>
</feature>
<organism evidence="10">
    <name type="scientific">sediment metagenome</name>
    <dbReference type="NCBI Taxonomy" id="749907"/>
    <lineage>
        <taxon>unclassified sequences</taxon>
        <taxon>metagenomes</taxon>
        <taxon>ecological metagenomes</taxon>
    </lineage>
</organism>
<dbReference type="Pfam" id="PF13231">
    <property type="entry name" value="PMT_2"/>
    <property type="match status" value="1"/>
</dbReference>
<feature type="domain" description="Glycosyltransferase RgtA/B/C/D-like" evidence="9">
    <location>
        <begin position="67"/>
        <end position="221"/>
    </location>
</feature>
<evidence type="ECO:0000313" key="10">
    <source>
        <dbReference type="EMBL" id="EFK96921.1"/>
    </source>
</evidence>
<feature type="transmembrane region" description="Helical" evidence="8">
    <location>
        <begin position="386"/>
        <end position="408"/>
    </location>
</feature>
<dbReference type="EC" id="2.-.-.-" evidence="10"/>
<reference evidence="10" key="1">
    <citation type="submission" date="2010-07" db="EMBL/GenBank/DDBJ databases">
        <authorList>
            <consortium name="CONSOLIDER consortium CSD2007-00005"/>
            <person name="Guazzaroni M.-E."/>
            <person name="Richter M."/>
            <person name="Garcia-Salamanca A."/>
            <person name="Yarza P."/>
            <person name="Ferrer M."/>
        </authorList>
    </citation>
    <scope>NUCLEOTIDE SEQUENCE</scope>
</reference>
<feature type="transmembrane region" description="Helical" evidence="8">
    <location>
        <begin position="324"/>
        <end position="340"/>
    </location>
</feature>
<evidence type="ECO:0000256" key="6">
    <source>
        <dbReference type="ARBA" id="ARBA00022989"/>
    </source>
</evidence>
<evidence type="ECO:0000256" key="8">
    <source>
        <dbReference type="SAM" id="Phobius"/>
    </source>
</evidence>
<keyword evidence="7 8" id="KW-0472">Membrane</keyword>
<comment type="subcellular location">
    <subcellularLocation>
        <location evidence="1">Cell membrane</location>
        <topology evidence="1">Multi-pass membrane protein</topology>
    </subcellularLocation>
</comment>
<feature type="transmembrane region" description="Helical" evidence="8">
    <location>
        <begin position="415"/>
        <end position="438"/>
    </location>
</feature>
<keyword evidence="4 10" id="KW-0808">Transferase</keyword>
<keyword evidence="6 8" id="KW-1133">Transmembrane helix</keyword>
<feature type="transmembrane region" description="Helical" evidence="8">
    <location>
        <begin position="141"/>
        <end position="159"/>
    </location>
</feature>
<accession>D9PHP5</accession>
<dbReference type="InterPro" id="IPR038731">
    <property type="entry name" value="RgtA/B/C-like"/>
</dbReference>
<dbReference type="PANTHER" id="PTHR33908">
    <property type="entry name" value="MANNOSYLTRANSFERASE YKCB-RELATED"/>
    <property type="match status" value="1"/>
</dbReference>
<dbReference type="InterPro" id="IPR050297">
    <property type="entry name" value="LipidA_mod_glycosyltrf_83"/>
</dbReference>
<gene>
    <name evidence="10" type="ORF">LDC_1047</name>
</gene>
<sequence>MFVKIAEKPVLSVILLSILCGYLFFFRLGGLALTDPDEPFYAQTAKEMLSTGDWMTPQIYGKPQFEKPIFYYWLVAASFKLFGVNEFAARFPSAVFALTGVIAIYFLGSLLFNRRTGMLAAIILAVNVEYIILSRACITDMVLAALLSLGFLFFFYGYLKDRWYCHLLSGACFALAVLTKGPLFIILPVTAIIAYLFFIKDLKAIWRLPVLGAVAVFILVAGPWYLEMIRMHGKVFIDTFFGFQNVTRFMESEHKMGSQIYYNIPVVFGGFFPWSVFLPYAFWRLINKIRSKQSGQGKQSIFVLVWFLVVFGFFTVSSTKLVTYIFPCFMSLALMTAVLWDDFLRRGSSRAMAIWMKASYLFLVAGTAIGAIGLLIFVKIDYPGMLGGVFVSGVFLVFGFILSLVAFFNKKYLWTFALMVYAVAIFLYPLSSFVLPAIEPFESCKLISQQLLKYMKPGEKLASESHYRPGLSFYTGKLVIDVDRYHLLVDFLGEDKRNWTILKEKNHRHVYELDTKPFYRRASFAVYQIGKKVIVTNMMPEDGKYIIKRERVL</sequence>
<evidence type="ECO:0000256" key="7">
    <source>
        <dbReference type="ARBA" id="ARBA00023136"/>
    </source>
</evidence>
<keyword evidence="2" id="KW-1003">Cell membrane</keyword>
<name>D9PHP5_9ZZZZ</name>
<feature type="transmembrane region" description="Helical" evidence="8">
    <location>
        <begin position="12"/>
        <end position="33"/>
    </location>
</feature>
<feature type="transmembrane region" description="Helical" evidence="8">
    <location>
        <begin position="95"/>
        <end position="112"/>
    </location>
</feature>
<feature type="transmembrane region" description="Helical" evidence="8">
    <location>
        <begin position="260"/>
        <end position="280"/>
    </location>
</feature>
<evidence type="ECO:0000256" key="1">
    <source>
        <dbReference type="ARBA" id="ARBA00004651"/>
    </source>
</evidence>
<comment type="caution">
    <text evidence="10">The sequence shown here is derived from an EMBL/GenBank/DDBJ whole genome shotgun (WGS) entry which is preliminary data.</text>
</comment>
<proteinExistence type="predicted"/>
<feature type="transmembrane region" description="Helical" evidence="8">
    <location>
        <begin position="205"/>
        <end position="226"/>
    </location>
</feature>
<dbReference type="GO" id="GO:0016763">
    <property type="term" value="F:pentosyltransferase activity"/>
    <property type="evidence" value="ECO:0007669"/>
    <property type="project" value="TreeGrafter"/>
</dbReference>
<keyword evidence="5 8" id="KW-0812">Transmembrane</keyword>
<feature type="transmembrane region" description="Helical" evidence="8">
    <location>
        <begin position="301"/>
        <end position="318"/>
    </location>
</feature>
<evidence type="ECO:0000256" key="5">
    <source>
        <dbReference type="ARBA" id="ARBA00022692"/>
    </source>
</evidence>
<reference evidence="10" key="2">
    <citation type="journal article" date="2011" name="Microb. Ecol.">
        <title>Taxonomic and Functional Metagenomic Profiling of the Microbial Community in the Anoxic Sediment of a Sub-saline Shallow Lake (Laguna de Carrizo, Central Spain).</title>
        <authorList>
            <person name="Ferrer M."/>
            <person name="Guazzaroni M.E."/>
            <person name="Richter M."/>
            <person name="Garcia-Salamanca A."/>
            <person name="Yarza P."/>
            <person name="Suarez-Suarez A."/>
            <person name="Solano J."/>
            <person name="Alcaide M."/>
            <person name="van Dillewijn P."/>
            <person name="Molina-Henares M.A."/>
            <person name="Lopez-Cortes N."/>
            <person name="Al-Ramahi Y."/>
            <person name="Guerrero C."/>
            <person name="Acosta A."/>
            <person name="de Eugenio L.I."/>
            <person name="Martinez V."/>
            <person name="Marques S."/>
            <person name="Rojo F."/>
            <person name="Santero E."/>
            <person name="Genilloud O."/>
            <person name="Perez-Perez J."/>
            <person name="Rossello-Mora R."/>
            <person name="Ramos J.L."/>
        </authorList>
    </citation>
    <scope>NUCLEOTIDE SEQUENCE</scope>
</reference>
<evidence type="ECO:0000259" key="9">
    <source>
        <dbReference type="Pfam" id="PF13231"/>
    </source>
</evidence>
<evidence type="ECO:0000256" key="2">
    <source>
        <dbReference type="ARBA" id="ARBA00022475"/>
    </source>
</evidence>
<protein>
    <submittedName>
        <fullName evidence="10">Glycosyl transferase, family 39</fullName>
        <ecNumber evidence="10">2.-.-.-</ecNumber>
    </submittedName>
</protein>
<dbReference type="GO" id="GO:0010041">
    <property type="term" value="P:response to iron(III) ion"/>
    <property type="evidence" value="ECO:0007669"/>
    <property type="project" value="TreeGrafter"/>
</dbReference>